<dbReference type="InterPro" id="IPR001005">
    <property type="entry name" value="SANT/Myb"/>
</dbReference>
<feature type="region of interest" description="Disordered" evidence="6">
    <location>
        <begin position="95"/>
        <end position="149"/>
    </location>
</feature>
<dbReference type="PROSITE" id="PS51294">
    <property type="entry name" value="HTH_MYB"/>
    <property type="match status" value="1"/>
</dbReference>
<evidence type="ECO:0000256" key="4">
    <source>
        <dbReference type="ARBA" id="ARBA00023163"/>
    </source>
</evidence>
<keyword evidence="2" id="KW-0805">Transcription regulation</keyword>
<dbReference type="GO" id="GO:0045893">
    <property type="term" value="P:positive regulation of DNA-templated transcription"/>
    <property type="evidence" value="ECO:0007669"/>
    <property type="project" value="InterPro"/>
</dbReference>
<comment type="caution">
    <text evidence="8">The sequence shown here is derived from an EMBL/GenBank/DDBJ whole genome shotgun (WGS) entry which is preliminary data.</text>
</comment>
<keyword evidence="4" id="KW-0804">Transcription</keyword>
<keyword evidence="5" id="KW-0539">Nucleus</keyword>
<dbReference type="InterPro" id="IPR044825">
    <property type="entry name" value="GLK1/2-like"/>
</dbReference>
<dbReference type="EMBL" id="CM031828">
    <property type="protein sequence ID" value="KAG6717983.1"/>
    <property type="molecule type" value="Genomic_DNA"/>
</dbReference>
<protein>
    <recommendedName>
        <fullName evidence="7">HTH myb-type domain-containing protein</fullName>
    </recommendedName>
</protein>
<dbReference type="FunFam" id="1.10.10.60:FF:000007">
    <property type="entry name" value="Two-component response regulator"/>
    <property type="match status" value="1"/>
</dbReference>
<dbReference type="Pfam" id="PF00249">
    <property type="entry name" value="Myb_DNA-binding"/>
    <property type="match status" value="1"/>
</dbReference>
<accession>A0A922JRN3</accession>
<reference evidence="8" key="1">
    <citation type="submission" date="2021-01" db="EMBL/GenBank/DDBJ databases">
        <authorList>
            <person name="Lovell J.T."/>
            <person name="Bentley N."/>
            <person name="Bhattarai G."/>
            <person name="Jenkins J.W."/>
            <person name="Sreedasyam A."/>
            <person name="Alarcon Y."/>
            <person name="Bock C."/>
            <person name="Boston L."/>
            <person name="Carlson J."/>
            <person name="Cervantes K."/>
            <person name="Clermont K."/>
            <person name="Krom N."/>
            <person name="Kubenka K."/>
            <person name="Mamidi S."/>
            <person name="Mattison C."/>
            <person name="Monteros M."/>
            <person name="Pisani C."/>
            <person name="Plott C."/>
            <person name="Rajasekar S."/>
            <person name="Rhein H.S."/>
            <person name="Rohla C."/>
            <person name="Song M."/>
            <person name="Hilaire R.S."/>
            <person name="Shu S."/>
            <person name="Wells L."/>
            <person name="Wang X."/>
            <person name="Webber J."/>
            <person name="Heerema R.J."/>
            <person name="Klein P."/>
            <person name="Conner P."/>
            <person name="Grauke L."/>
            <person name="Grimwood J."/>
            <person name="Schmutz J."/>
            <person name="Randall J.J."/>
        </authorList>
    </citation>
    <scope>NUCLEOTIDE SEQUENCE</scope>
    <source>
        <tissue evidence="8">Leaf</tissue>
    </source>
</reference>
<proteinExistence type="predicted"/>
<sequence length="422" mass="46908">MVVELILFVHVSPFRSTMDHENQGDKMKSFAVGANDISDFSSGNLPDSIDFDDLFVLINDGDASPDLEMDSKNLAEFRACGGGEEVEDNAKIEEEYEVSGSGSGLNSSSSRGDQDIVSKRDGSVVMNRPLKEADKGRQPPTQSKIYQGKRKVKVNWTPELHRRFVQSVEQLGVDKAVPSRILELMGTERLNRHNIASHLQKYRSHRKHMVAREAEATNWCKIREMNGKATGAGVGRRDTSPWQAPTCMGVPPMHHFRPGLHVWGHPTMDQSLMPMMWTKYRAHLPSPPSPAWAPVSPPPLRDPLHWHPHQQSAPNVLTRGTPCFPQPILVTPRYVFPPVSGIPPHTIYEVDPNIGAPTRQLNPNNPILDIHPTKECIDAAISDVISKPWMPLPIGLKPPSDHDGVLVELQRHGVLKIPSSHA</sequence>
<feature type="domain" description="HTH myb-type" evidence="7">
    <location>
        <begin position="148"/>
        <end position="207"/>
    </location>
</feature>
<organism evidence="8 9">
    <name type="scientific">Carya illinoinensis</name>
    <name type="common">Pecan</name>
    <dbReference type="NCBI Taxonomy" id="32201"/>
    <lineage>
        <taxon>Eukaryota</taxon>
        <taxon>Viridiplantae</taxon>
        <taxon>Streptophyta</taxon>
        <taxon>Embryophyta</taxon>
        <taxon>Tracheophyta</taxon>
        <taxon>Spermatophyta</taxon>
        <taxon>Magnoliopsida</taxon>
        <taxon>eudicotyledons</taxon>
        <taxon>Gunneridae</taxon>
        <taxon>Pentapetalae</taxon>
        <taxon>rosids</taxon>
        <taxon>fabids</taxon>
        <taxon>Fagales</taxon>
        <taxon>Juglandaceae</taxon>
        <taxon>Carya</taxon>
    </lineage>
</organism>
<dbReference type="PANTHER" id="PTHR31312">
    <property type="entry name" value="TRANSCRIPTION ACTIVATOR GLK1"/>
    <property type="match status" value="1"/>
</dbReference>
<dbReference type="NCBIfam" id="TIGR01557">
    <property type="entry name" value="myb_SHAQKYF"/>
    <property type="match status" value="1"/>
</dbReference>
<evidence type="ECO:0000256" key="6">
    <source>
        <dbReference type="SAM" id="MobiDB-lite"/>
    </source>
</evidence>
<keyword evidence="3" id="KW-0238">DNA-binding</keyword>
<dbReference type="AlphaFoldDB" id="A0A922JRN3"/>
<gene>
    <name evidence="8" type="ORF">I3842_04G127300</name>
</gene>
<evidence type="ECO:0000256" key="2">
    <source>
        <dbReference type="ARBA" id="ARBA00023015"/>
    </source>
</evidence>
<evidence type="ECO:0000256" key="3">
    <source>
        <dbReference type="ARBA" id="ARBA00023125"/>
    </source>
</evidence>
<evidence type="ECO:0000256" key="5">
    <source>
        <dbReference type="ARBA" id="ARBA00023242"/>
    </source>
</evidence>
<dbReference type="GO" id="GO:0005634">
    <property type="term" value="C:nucleus"/>
    <property type="evidence" value="ECO:0007669"/>
    <property type="project" value="UniProtKB-SubCell"/>
</dbReference>
<evidence type="ECO:0000313" key="9">
    <source>
        <dbReference type="Proteomes" id="UP000811246"/>
    </source>
</evidence>
<dbReference type="InterPro" id="IPR017930">
    <property type="entry name" value="Myb_dom"/>
</dbReference>
<dbReference type="GO" id="GO:0000976">
    <property type="term" value="F:transcription cis-regulatory region binding"/>
    <property type="evidence" value="ECO:0007669"/>
    <property type="project" value="TreeGrafter"/>
</dbReference>
<evidence type="ECO:0000256" key="1">
    <source>
        <dbReference type="ARBA" id="ARBA00004123"/>
    </source>
</evidence>
<dbReference type="PANTHER" id="PTHR31312:SF1">
    <property type="entry name" value="TRANSCRIPTION ACTIVATOR GLK1"/>
    <property type="match status" value="1"/>
</dbReference>
<dbReference type="Proteomes" id="UP000811246">
    <property type="component" value="Chromosome 4"/>
</dbReference>
<evidence type="ECO:0000313" key="8">
    <source>
        <dbReference type="EMBL" id="KAG6717983.1"/>
    </source>
</evidence>
<comment type="subcellular location">
    <subcellularLocation>
        <location evidence="1">Nucleus</location>
    </subcellularLocation>
</comment>
<name>A0A922JRN3_CARIL</name>
<dbReference type="InterPro" id="IPR006447">
    <property type="entry name" value="Myb_dom_plants"/>
</dbReference>
<feature type="compositionally biased region" description="Basic and acidic residues" evidence="6">
    <location>
        <begin position="112"/>
        <end position="122"/>
    </location>
</feature>
<dbReference type="GO" id="GO:0003700">
    <property type="term" value="F:DNA-binding transcription factor activity"/>
    <property type="evidence" value="ECO:0007669"/>
    <property type="project" value="InterPro"/>
</dbReference>
<evidence type="ECO:0000259" key="7">
    <source>
        <dbReference type="PROSITE" id="PS51294"/>
    </source>
</evidence>